<evidence type="ECO:0000313" key="1">
    <source>
        <dbReference type="EMBL" id="KIM38323.1"/>
    </source>
</evidence>
<sequence>MLQIVLLISKKQFAWFSVSYCPESRGNLATSFKLISAEFVNNPPAGTPMAASFAAFRPLADQSDEEDQGKPGYQGLLICVYTVNDRTADRLTALPMYEDYLRPWTKPDEWFGPLKYMLDKGLVFRLISEESEWKPGMMKREGSKWVWKEKSVEELRKHDIHLSRAPL</sequence>
<keyword evidence="2" id="KW-1185">Reference proteome</keyword>
<reference evidence="1 2" key="1">
    <citation type="submission" date="2014-04" db="EMBL/GenBank/DDBJ databases">
        <authorList>
            <consortium name="DOE Joint Genome Institute"/>
            <person name="Kuo A."/>
            <person name="Gay G."/>
            <person name="Dore J."/>
            <person name="Kohler A."/>
            <person name="Nagy L.G."/>
            <person name="Floudas D."/>
            <person name="Copeland A."/>
            <person name="Barry K.W."/>
            <person name="Cichocki N."/>
            <person name="Veneault-Fourrey C."/>
            <person name="LaButti K."/>
            <person name="Lindquist E.A."/>
            <person name="Lipzen A."/>
            <person name="Lundell T."/>
            <person name="Morin E."/>
            <person name="Murat C."/>
            <person name="Sun H."/>
            <person name="Tunlid A."/>
            <person name="Henrissat B."/>
            <person name="Grigoriev I.V."/>
            <person name="Hibbett D.S."/>
            <person name="Martin F."/>
            <person name="Nordberg H.P."/>
            <person name="Cantor M.N."/>
            <person name="Hua S.X."/>
        </authorList>
    </citation>
    <scope>NUCLEOTIDE SEQUENCE [LARGE SCALE GENOMIC DNA]</scope>
    <source>
        <strain evidence="2">h7</strain>
    </source>
</reference>
<evidence type="ECO:0000313" key="2">
    <source>
        <dbReference type="Proteomes" id="UP000053424"/>
    </source>
</evidence>
<dbReference type="EMBL" id="KN831791">
    <property type="protein sequence ID" value="KIM38323.1"/>
    <property type="molecule type" value="Genomic_DNA"/>
</dbReference>
<dbReference type="HOGENOM" id="CLU_1594734_0_0_1"/>
<dbReference type="OrthoDB" id="2957110at2759"/>
<dbReference type="Proteomes" id="UP000053424">
    <property type="component" value="Unassembled WGS sequence"/>
</dbReference>
<name>A0A0C2XKN4_HEBCY</name>
<protein>
    <submittedName>
        <fullName evidence="1">Uncharacterized protein</fullName>
    </submittedName>
</protein>
<accession>A0A0C2XKN4</accession>
<gene>
    <name evidence="1" type="ORF">M413DRAFT_447825</name>
</gene>
<organism evidence="1 2">
    <name type="scientific">Hebeloma cylindrosporum</name>
    <dbReference type="NCBI Taxonomy" id="76867"/>
    <lineage>
        <taxon>Eukaryota</taxon>
        <taxon>Fungi</taxon>
        <taxon>Dikarya</taxon>
        <taxon>Basidiomycota</taxon>
        <taxon>Agaricomycotina</taxon>
        <taxon>Agaricomycetes</taxon>
        <taxon>Agaricomycetidae</taxon>
        <taxon>Agaricales</taxon>
        <taxon>Agaricineae</taxon>
        <taxon>Hymenogastraceae</taxon>
        <taxon>Hebeloma</taxon>
    </lineage>
</organism>
<proteinExistence type="predicted"/>
<reference evidence="2" key="2">
    <citation type="submission" date="2015-01" db="EMBL/GenBank/DDBJ databases">
        <title>Evolutionary Origins and Diversification of the Mycorrhizal Mutualists.</title>
        <authorList>
            <consortium name="DOE Joint Genome Institute"/>
            <consortium name="Mycorrhizal Genomics Consortium"/>
            <person name="Kohler A."/>
            <person name="Kuo A."/>
            <person name="Nagy L.G."/>
            <person name="Floudas D."/>
            <person name="Copeland A."/>
            <person name="Barry K.W."/>
            <person name="Cichocki N."/>
            <person name="Veneault-Fourrey C."/>
            <person name="LaButti K."/>
            <person name="Lindquist E.A."/>
            <person name="Lipzen A."/>
            <person name="Lundell T."/>
            <person name="Morin E."/>
            <person name="Murat C."/>
            <person name="Riley R."/>
            <person name="Ohm R."/>
            <person name="Sun H."/>
            <person name="Tunlid A."/>
            <person name="Henrissat B."/>
            <person name="Grigoriev I.V."/>
            <person name="Hibbett D.S."/>
            <person name="Martin F."/>
        </authorList>
    </citation>
    <scope>NUCLEOTIDE SEQUENCE [LARGE SCALE GENOMIC DNA]</scope>
    <source>
        <strain evidence="2">h7</strain>
    </source>
</reference>
<dbReference type="AlphaFoldDB" id="A0A0C2XKN4"/>